<dbReference type="Proteomes" id="UP000824469">
    <property type="component" value="Unassembled WGS sequence"/>
</dbReference>
<feature type="non-terminal residue" evidence="1">
    <location>
        <position position="56"/>
    </location>
</feature>
<protein>
    <submittedName>
        <fullName evidence="1">Uncharacterized protein</fullName>
    </submittedName>
</protein>
<organism evidence="1 2">
    <name type="scientific">Taxus chinensis</name>
    <name type="common">Chinese yew</name>
    <name type="synonym">Taxus wallichiana var. chinensis</name>
    <dbReference type="NCBI Taxonomy" id="29808"/>
    <lineage>
        <taxon>Eukaryota</taxon>
        <taxon>Viridiplantae</taxon>
        <taxon>Streptophyta</taxon>
        <taxon>Embryophyta</taxon>
        <taxon>Tracheophyta</taxon>
        <taxon>Spermatophyta</taxon>
        <taxon>Pinopsida</taxon>
        <taxon>Pinidae</taxon>
        <taxon>Conifers II</taxon>
        <taxon>Cupressales</taxon>
        <taxon>Taxaceae</taxon>
        <taxon>Taxus</taxon>
    </lineage>
</organism>
<evidence type="ECO:0000313" key="2">
    <source>
        <dbReference type="Proteomes" id="UP000824469"/>
    </source>
</evidence>
<gene>
    <name evidence="1" type="ORF">KI387_036026</name>
</gene>
<name>A0AA38FQ80_TAXCH</name>
<dbReference type="AlphaFoldDB" id="A0AA38FQ80"/>
<reference evidence="1 2" key="1">
    <citation type="journal article" date="2021" name="Nat. Plants">
        <title>The Taxus genome provides insights into paclitaxel biosynthesis.</title>
        <authorList>
            <person name="Xiong X."/>
            <person name="Gou J."/>
            <person name="Liao Q."/>
            <person name="Li Y."/>
            <person name="Zhou Q."/>
            <person name="Bi G."/>
            <person name="Li C."/>
            <person name="Du R."/>
            <person name="Wang X."/>
            <person name="Sun T."/>
            <person name="Guo L."/>
            <person name="Liang H."/>
            <person name="Lu P."/>
            <person name="Wu Y."/>
            <person name="Zhang Z."/>
            <person name="Ro D.K."/>
            <person name="Shang Y."/>
            <person name="Huang S."/>
            <person name="Yan J."/>
        </authorList>
    </citation>
    <scope>NUCLEOTIDE SEQUENCE [LARGE SCALE GENOMIC DNA]</scope>
    <source>
        <strain evidence="1">Ta-2019</strain>
    </source>
</reference>
<accession>A0AA38FQ80</accession>
<dbReference type="EMBL" id="JAHRHJ020000007">
    <property type="protein sequence ID" value="KAH9308115.1"/>
    <property type="molecule type" value="Genomic_DNA"/>
</dbReference>
<keyword evidence="2" id="KW-1185">Reference proteome</keyword>
<evidence type="ECO:0000313" key="1">
    <source>
        <dbReference type="EMBL" id="KAH9308115.1"/>
    </source>
</evidence>
<comment type="caution">
    <text evidence="1">The sequence shown here is derived from an EMBL/GenBank/DDBJ whole genome shotgun (WGS) entry which is preliminary data.</text>
</comment>
<proteinExistence type="predicted"/>
<sequence length="56" mass="5900">MDDVSEVNEEVELMDWKADGSSVEVMAVVGMEEVCVVEATAILVSGGIGEEVAVLE</sequence>